<evidence type="ECO:0000313" key="2">
    <source>
        <dbReference type="EMBL" id="XIA19563.1"/>
    </source>
</evidence>
<keyword evidence="2" id="KW-0808">Transferase</keyword>
<dbReference type="EC" id="2.3.-.-" evidence="2"/>
<dbReference type="PANTHER" id="PTHR43792:SF1">
    <property type="entry name" value="N-ACETYLTRANSFERASE DOMAIN-CONTAINING PROTEIN"/>
    <property type="match status" value="1"/>
</dbReference>
<evidence type="ECO:0000259" key="1">
    <source>
        <dbReference type="PROSITE" id="PS51186"/>
    </source>
</evidence>
<dbReference type="PANTHER" id="PTHR43792">
    <property type="entry name" value="GNAT FAMILY, PUTATIVE (AFU_ORTHOLOGUE AFUA_3G00765)-RELATED-RELATED"/>
    <property type="match status" value="1"/>
</dbReference>
<reference evidence="2" key="1">
    <citation type="submission" date="2024-10" db="EMBL/GenBank/DDBJ databases">
        <authorList>
            <person name="Lesea H.P."/>
            <person name="Kuehl J.V."/>
            <person name="Chandonia J.-M."/>
        </authorList>
    </citation>
    <scope>NUCLEOTIDE SEQUENCE</scope>
    <source>
        <strain evidence="2">FW102-FHT14D07</strain>
    </source>
</reference>
<keyword evidence="2" id="KW-0012">Acyltransferase</keyword>
<sequence>MELVTARLRIDPLRAEDAAALFALRSDPVVARYQGWRPADLAAARAFIERQSPAATPAGWFQRAIRLREDGRLIGDLGVNLPEDAMESVEFGISLAPAGQGRGYAGEAVRALFGQVFGPWRRHRIHASVDPRNQACLALLRSLGMRQEAHHCESLWLHSEWVDDMIFAMLSREWPAAPRQEPARGRCS</sequence>
<protein>
    <submittedName>
        <fullName evidence="2">GNAT family N-acetyltransferase</fullName>
        <ecNumber evidence="2">2.3.-.-</ecNumber>
    </submittedName>
</protein>
<organism evidence="2">
    <name type="scientific">Rhodanobacter sp. FW102-FHT14D07</name>
    <dbReference type="NCBI Taxonomy" id="3351462"/>
    <lineage>
        <taxon>Bacteria</taxon>
        <taxon>Pseudomonadati</taxon>
        <taxon>Pseudomonadota</taxon>
        <taxon>Gammaproteobacteria</taxon>
        <taxon>Lysobacterales</taxon>
        <taxon>Rhodanobacteraceae</taxon>
        <taxon>Rhodanobacter</taxon>
    </lineage>
</organism>
<dbReference type="InterPro" id="IPR051531">
    <property type="entry name" value="N-acetyltransferase"/>
</dbReference>
<dbReference type="InterPro" id="IPR000182">
    <property type="entry name" value="GNAT_dom"/>
</dbReference>
<name>A0AB74US49_9GAMM</name>
<dbReference type="EMBL" id="CP170721">
    <property type="protein sequence ID" value="XIA19563.1"/>
    <property type="molecule type" value="Genomic_DNA"/>
</dbReference>
<feature type="domain" description="N-acetyltransferase" evidence="1">
    <location>
        <begin position="8"/>
        <end position="173"/>
    </location>
</feature>
<dbReference type="AlphaFoldDB" id="A0AB74US49"/>
<dbReference type="SUPFAM" id="SSF55729">
    <property type="entry name" value="Acyl-CoA N-acyltransferases (Nat)"/>
    <property type="match status" value="1"/>
</dbReference>
<dbReference type="Pfam" id="PF13302">
    <property type="entry name" value="Acetyltransf_3"/>
    <property type="match status" value="1"/>
</dbReference>
<dbReference type="GO" id="GO:0016747">
    <property type="term" value="F:acyltransferase activity, transferring groups other than amino-acyl groups"/>
    <property type="evidence" value="ECO:0007669"/>
    <property type="project" value="InterPro"/>
</dbReference>
<dbReference type="InterPro" id="IPR016181">
    <property type="entry name" value="Acyl_CoA_acyltransferase"/>
</dbReference>
<accession>A0AB74US49</accession>
<gene>
    <name evidence="2" type="ORF">ACFYG5_05295</name>
</gene>
<dbReference type="RefSeq" id="WP_395119049.1">
    <property type="nucleotide sequence ID" value="NZ_CP170721.1"/>
</dbReference>
<dbReference type="PROSITE" id="PS51186">
    <property type="entry name" value="GNAT"/>
    <property type="match status" value="1"/>
</dbReference>
<dbReference type="Gene3D" id="3.40.630.30">
    <property type="match status" value="1"/>
</dbReference>
<proteinExistence type="predicted"/>